<protein>
    <recommendedName>
        <fullName evidence="3">Bacteriocin</fullName>
    </recommendedName>
</protein>
<dbReference type="RefSeq" id="WP_155604403.1">
    <property type="nucleotide sequence ID" value="NZ_JAMBNL010000016.1"/>
</dbReference>
<evidence type="ECO:0008006" key="3">
    <source>
        <dbReference type="Google" id="ProtNLM"/>
    </source>
</evidence>
<comment type="caution">
    <text evidence="1">The sequence shown here is derived from an EMBL/GenBank/DDBJ whole genome shotgun (WGS) entry which is preliminary data.</text>
</comment>
<accession>A0ABY3NJP9</accession>
<reference evidence="1 2" key="1">
    <citation type="submission" date="2019-07" db="EMBL/GenBank/DDBJ databases">
        <title>Genomic Encyclopedia of Archaeal and Bacterial Type Strains, Phase II (KMG-II): from individual species to whole genera.</title>
        <authorList>
            <person name="Goeker M."/>
        </authorList>
    </citation>
    <scope>NUCLEOTIDE SEQUENCE [LARGE SCALE GENOMIC DNA]</scope>
    <source>
        <strain evidence="1 2">DSM 14571</strain>
    </source>
</reference>
<dbReference type="Proteomes" id="UP000324513">
    <property type="component" value="Unassembled WGS sequence"/>
</dbReference>
<gene>
    <name evidence="1" type="ORF">LX74_00613</name>
</gene>
<dbReference type="EMBL" id="VNHK01000002">
    <property type="protein sequence ID" value="TYO93532.1"/>
    <property type="molecule type" value="Genomic_DNA"/>
</dbReference>
<organism evidence="1 2">
    <name type="scientific">Elizabethkingia miricola</name>
    <name type="common">Chryseobacterium miricola</name>
    <dbReference type="NCBI Taxonomy" id="172045"/>
    <lineage>
        <taxon>Bacteria</taxon>
        <taxon>Pseudomonadati</taxon>
        <taxon>Bacteroidota</taxon>
        <taxon>Flavobacteriia</taxon>
        <taxon>Flavobacteriales</taxon>
        <taxon>Weeksellaceae</taxon>
        <taxon>Elizabethkingia</taxon>
    </lineage>
</organism>
<keyword evidence="2" id="KW-1185">Reference proteome</keyword>
<name>A0ABY3NJP9_ELIMR</name>
<evidence type="ECO:0000313" key="1">
    <source>
        <dbReference type="EMBL" id="TYO93532.1"/>
    </source>
</evidence>
<proteinExistence type="predicted"/>
<sequence>MKKITRKNLSNILGGKDNIEFRQGYCIINGTKYPWDCNQRCLNGTIPLCPPIEE</sequence>
<evidence type="ECO:0000313" key="2">
    <source>
        <dbReference type="Proteomes" id="UP000324513"/>
    </source>
</evidence>